<dbReference type="GO" id="GO:0006493">
    <property type="term" value="P:protein O-linked glycosylation"/>
    <property type="evidence" value="ECO:0007669"/>
    <property type="project" value="InterPro"/>
</dbReference>
<dbReference type="InterPro" id="IPR019734">
    <property type="entry name" value="TPR_rpt"/>
</dbReference>
<dbReference type="Pfam" id="PF08241">
    <property type="entry name" value="Methyltransf_11"/>
    <property type="match status" value="1"/>
</dbReference>
<evidence type="ECO:0000256" key="2">
    <source>
        <dbReference type="ARBA" id="ARBA00005386"/>
    </source>
</evidence>
<keyword evidence="9" id="KW-0732">Signal</keyword>
<evidence type="ECO:0000256" key="7">
    <source>
        <dbReference type="ARBA" id="ARBA00022803"/>
    </source>
</evidence>
<proteinExistence type="inferred from homology"/>
<dbReference type="EMBL" id="VJMH01007229">
    <property type="protein sequence ID" value="KAF0684889.1"/>
    <property type="molecule type" value="Genomic_DNA"/>
</dbReference>
<keyword evidence="7 8" id="KW-0802">TPR repeat</keyword>
<evidence type="ECO:0000313" key="14">
    <source>
        <dbReference type="Proteomes" id="UP000332933"/>
    </source>
</evidence>
<evidence type="ECO:0000256" key="1">
    <source>
        <dbReference type="ARBA" id="ARBA00004922"/>
    </source>
</evidence>
<evidence type="ECO:0000256" key="3">
    <source>
        <dbReference type="ARBA" id="ARBA00011970"/>
    </source>
</evidence>
<dbReference type="OrthoDB" id="421121at2759"/>
<dbReference type="EC" id="2.4.1.255" evidence="3"/>
<feature type="chain" id="PRO_5036116580" description="protein O-GlcNAc transferase" evidence="9">
    <location>
        <begin position="22"/>
        <end position="823"/>
    </location>
</feature>
<accession>A0A485LM24</accession>
<dbReference type="InterPro" id="IPR037919">
    <property type="entry name" value="OGT"/>
</dbReference>
<keyword evidence="5" id="KW-0808">Transferase</keyword>
<evidence type="ECO:0000256" key="6">
    <source>
        <dbReference type="ARBA" id="ARBA00022737"/>
    </source>
</evidence>
<dbReference type="SUPFAM" id="SSF53335">
    <property type="entry name" value="S-adenosyl-L-methionine-dependent methyltransferases"/>
    <property type="match status" value="1"/>
</dbReference>
<evidence type="ECO:0000256" key="8">
    <source>
        <dbReference type="PROSITE-ProRule" id="PRU00339"/>
    </source>
</evidence>
<dbReference type="GO" id="GO:0097363">
    <property type="term" value="F:protein O-acetylglucosaminyltransferase activity"/>
    <property type="evidence" value="ECO:0007669"/>
    <property type="project" value="UniProtKB-EC"/>
</dbReference>
<dbReference type="InterPro" id="IPR029489">
    <property type="entry name" value="OGT/SEC/SPY_C"/>
</dbReference>
<feature type="domain" description="Methyltransferase type 11" evidence="10">
    <location>
        <begin position="667"/>
        <end position="716"/>
    </location>
</feature>
<dbReference type="EMBL" id="CAADRA010007255">
    <property type="protein sequence ID" value="VFT99781.1"/>
    <property type="molecule type" value="Genomic_DNA"/>
</dbReference>
<reference evidence="12" key="2">
    <citation type="submission" date="2019-06" db="EMBL/GenBank/DDBJ databases">
        <title>Genomics analysis of Aphanomyces spp. identifies a new class of oomycete effector associated with host adaptation.</title>
        <authorList>
            <person name="Gaulin E."/>
        </authorList>
    </citation>
    <scope>NUCLEOTIDE SEQUENCE</scope>
    <source>
        <strain evidence="12">CBS 578.67</strain>
    </source>
</reference>
<organism evidence="13 14">
    <name type="scientific">Aphanomyces stellatus</name>
    <dbReference type="NCBI Taxonomy" id="120398"/>
    <lineage>
        <taxon>Eukaryota</taxon>
        <taxon>Sar</taxon>
        <taxon>Stramenopiles</taxon>
        <taxon>Oomycota</taxon>
        <taxon>Saprolegniomycetes</taxon>
        <taxon>Saprolegniales</taxon>
        <taxon>Verrucalvaceae</taxon>
        <taxon>Aphanomyces</taxon>
    </lineage>
</organism>
<protein>
    <recommendedName>
        <fullName evidence="3">protein O-GlcNAc transferase</fullName>
        <ecNumber evidence="3">2.4.1.255</ecNumber>
    </recommendedName>
</protein>
<dbReference type="InterPro" id="IPR011990">
    <property type="entry name" value="TPR-like_helical_dom_sf"/>
</dbReference>
<dbReference type="SMART" id="SM00028">
    <property type="entry name" value="TPR"/>
    <property type="match status" value="2"/>
</dbReference>
<feature type="signal peptide" evidence="9">
    <location>
        <begin position="1"/>
        <end position="21"/>
    </location>
</feature>
<dbReference type="PANTHER" id="PTHR44366:SF1">
    <property type="entry name" value="UDP-N-ACETYLGLUCOSAMINE--PEPTIDE N-ACETYLGLUCOSAMINYLTRANSFERASE 110 KDA SUBUNIT"/>
    <property type="match status" value="1"/>
</dbReference>
<dbReference type="SUPFAM" id="SSF53756">
    <property type="entry name" value="UDP-Glycosyltransferase/glycogen phosphorylase"/>
    <property type="match status" value="1"/>
</dbReference>
<comment type="similarity">
    <text evidence="2">Belongs to the glycosyltransferase 41 family. O-GlcNAc transferase subfamily.</text>
</comment>
<evidence type="ECO:0000256" key="5">
    <source>
        <dbReference type="ARBA" id="ARBA00022679"/>
    </source>
</evidence>
<keyword evidence="4" id="KW-0328">Glycosyltransferase</keyword>
<feature type="repeat" description="TPR" evidence="8">
    <location>
        <begin position="67"/>
        <end position="100"/>
    </location>
</feature>
<evidence type="ECO:0000313" key="12">
    <source>
        <dbReference type="EMBL" id="KAF0684889.1"/>
    </source>
</evidence>
<dbReference type="SUPFAM" id="SSF48452">
    <property type="entry name" value="TPR-like"/>
    <property type="match status" value="1"/>
</dbReference>
<dbReference type="InterPro" id="IPR029063">
    <property type="entry name" value="SAM-dependent_MTases_sf"/>
</dbReference>
<dbReference type="Gene3D" id="1.25.40.10">
    <property type="entry name" value="Tetratricopeptide repeat domain"/>
    <property type="match status" value="1"/>
</dbReference>
<dbReference type="Proteomes" id="UP000332933">
    <property type="component" value="Unassembled WGS sequence"/>
</dbReference>
<name>A0A485LM24_9STRA</name>
<dbReference type="Gene3D" id="3.40.50.150">
    <property type="entry name" value="Vaccinia Virus protein VP39"/>
    <property type="match status" value="1"/>
</dbReference>
<dbReference type="PROSITE" id="PS50005">
    <property type="entry name" value="TPR"/>
    <property type="match status" value="1"/>
</dbReference>
<dbReference type="InterPro" id="IPR013216">
    <property type="entry name" value="Methyltransf_11"/>
</dbReference>
<keyword evidence="6" id="KW-0677">Repeat</keyword>
<evidence type="ECO:0000313" key="13">
    <source>
        <dbReference type="EMBL" id="VFT99781.1"/>
    </source>
</evidence>
<evidence type="ECO:0000259" key="11">
    <source>
        <dbReference type="Pfam" id="PF13844"/>
    </source>
</evidence>
<dbReference type="Gene3D" id="3.40.50.2000">
    <property type="entry name" value="Glycogen Phosphorylase B"/>
    <property type="match status" value="1"/>
</dbReference>
<dbReference type="GO" id="GO:0008757">
    <property type="term" value="F:S-adenosylmethionine-dependent methyltransferase activity"/>
    <property type="evidence" value="ECO:0007669"/>
    <property type="project" value="InterPro"/>
</dbReference>
<dbReference type="Gene3D" id="3.40.50.11380">
    <property type="match status" value="1"/>
</dbReference>
<keyword evidence="14" id="KW-1185">Reference proteome</keyword>
<reference evidence="13 14" key="1">
    <citation type="submission" date="2019-03" db="EMBL/GenBank/DDBJ databases">
        <authorList>
            <person name="Gaulin E."/>
            <person name="Dumas B."/>
        </authorList>
    </citation>
    <scope>NUCLEOTIDE SEQUENCE [LARGE SCALE GENOMIC DNA]</scope>
    <source>
        <strain evidence="13">CBS 568.67</strain>
    </source>
</reference>
<dbReference type="Pfam" id="PF13844">
    <property type="entry name" value="Glyco_transf_41"/>
    <property type="match status" value="2"/>
</dbReference>
<feature type="domain" description="O-GlcNAc transferase C-terminal" evidence="11">
    <location>
        <begin position="217"/>
        <end position="385"/>
    </location>
</feature>
<evidence type="ECO:0000256" key="9">
    <source>
        <dbReference type="SAM" id="SignalP"/>
    </source>
</evidence>
<dbReference type="PANTHER" id="PTHR44366">
    <property type="entry name" value="UDP-N-ACETYLGLUCOSAMINE--PEPTIDE N-ACETYLGLUCOSAMINYLTRANSFERASE 110 KDA SUBUNIT"/>
    <property type="match status" value="1"/>
</dbReference>
<evidence type="ECO:0000259" key="10">
    <source>
        <dbReference type="Pfam" id="PF08241"/>
    </source>
</evidence>
<feature type="domain" description="O-GlcNAc transferase C-terminal" evidence="11">
    <location>
        <begin position="394"/>
        <end position="578"/>
    </location>
</feature>
<sequence>MRASWWTCVAAVVCRCTLSAATTASELAAEHRHQLASLNAKGDMIGVERLCKLLIARNEDRLDGAPPSVYEYMGVAQYTLGRLQDATESFKEAVAWHPEHGDVYMSLGNVYLSQFLIPQAIHMFEIAILEKHLHDDASMLLKARNWVANWTDHEALQDMVHAATVAKLAKDNTSIAVAAADLGELPMATALQLSKRAVRSQPSAISICCAAAPIVAPSKTLKIGFLSSDFGIHPVAQLLRGLVSMLPSKELEHEVSCFALTNSQSWWRTNITGQVDYMVSLDGMNHFAAAQVIHARGIHVLVDLNGHTLHSGLPILSYRPAPLQISFLGYPLTTGSSFVDFFIVDSVSAPPMSAHAAFSEKMLYLPRNYIVNDHKQMMSHVLSSARPTRTQAHLHNVPASSLVFATFSNWQKMDPKIFSVWMHILQRVPQSVLWLMKYAGHTAARRNLEAEAARHGVPAERLVFTRMAPWINHTWVKQAADIVLDTSLKNGHTTLIDALWAGIPVVTLQGDRMANRAASSAVASMGPALRHVMVTHSFKEYEDVAVLLASSRRLRERVRAVVQDSRDSSVLFDTRGFTRFFDRSIFAAWEVQRMAWASLGHMNVLSPMHVVIPDDSTSPSSPPAIEQNIDDDDEPLLLHIGGMAPRSGWTLVNIQPLPHVDLVREMKDLHGVVANSVTAIYSSHALEHVGYGANAPDVTATLAEWFRVLKCGGALFLAVPDLRVLAKLFLASSLTTQERFHVMRMIYGGQTDAHDYHLVGFDYDILAQVLTQAGFCDVRRVTDFGLFDDTSRLVFKGRAISLNVVATACKKVGPCISVELPPN</sequence>
<gene>
    <name evidence="13" type="primary">Aste57867_23133</name>
    <name evidence="12" type="ORF">As57867_023062</name>
    <name evidence="13" type="ORF">ASTE57867_23133</name>
</gene>
<dbReference type="AlphaFoldDB" id="A0A485LM24"/>
<evidence type="ECO:0000256" key="4">
    <source>
        <dbReference type="ARBA" id="ARBA00022676"/>
    </source>
</evidence>
<comment type="pathway">
    <text evidence="1">Protein modification; protein glycosylation.</text>
</comment>